<dbReference type="Pfam" id="PF00512">
    <property type="entry name" value="HisKA"/>
    <property type="match status" value="1"/>
</dbReference>
<dbReference type="eggNOG" id="COG2770">
    <property type="taxonomic scope" value="Bacteria"/>
</dbReference>
<reference evidence="14 15" key="1">
    <citation type="journal article" date="2008" name="BMC Genomics">
        <title>Complete genome of Phenylobacterium zucineum - a novel facultative intracellular bacterium isolated from human erythroleukemia cell line K562.</title>
        <authorList>
            <person name="Luo Y."/>
            <person name="Xu X."/>
            <person name="Ding Z."/>
            <person name="Liu Z."/>
            <person name="Zhang B."/>
            <person name="Yan Z."/>
            <person name="Sun J."/>
            <person name="Hu S."/>
            <person name="Hu X."/>
        </authorList>
    </citation>
    <scope>NUCLEOTIDE SEQUENCE [LARGE SCALE GENOMIC DNA]</scope>
    <source>
        <strain evidence="14 15">HLK1</strain>
    </source>
</reference>
<feature type="domain" description="Response regulatory" evidence="12">
    <location>
        <begin position="1553"/>
        <end position="1666"/>
    </location>
</feature>
<dbReference type="Gene3D" id="1.10.287.130">
    <property type="match status" value="1"/>
</dbReference>
<name>B4RE57_PHEZH</name>
<dbReference type="CDD" id="cd16922">
    <property type="entry name" value="HATPase_EvgS-ArcB-TorS-like"/>
    <property type="match status" value="1"/>
</dbReference>
<feature type="modified residue" description="4-aspartylphosphate" evidence="8">
    <location>
        <position position="1864"/>
    </location>
</feature>
<dbReference type="CDD" id="cd00156">
    <property type="entry name" value="REC"/>
    <property type="match status" value="1"/>
</dbReference>
<feature type="domain" description="HAMP" evidence="13">
    <location>
        <begin position="762"/>
        <end position="814"/>
    </location>
</feature>
<dbReference type="STRING" id="450851.PHZ_c2079"/>
<evidence type="ECO:0000313" key="15">
    <source>
        <dbReference type="Proteomes" id="UP000001868"/>
    </source>
</evidence>
<feature type="domain" description="HAMP" evidence="13">
    <location>
        <begin position="210"/>
        <end position="262"/>
    </location>
</feature>
<feature type="domain" description="HAMP" evidence="13">
    <location>
        <begin position="854"/>
        <end position="906"/>
    </location>
</feature>
<evidence type="ECO:0000256" key="7">
    <source>
        <dbReference type="ARBA" id="ARBA00023012"/>
    </source>
</evidence>
<dbReference type="FunFam" id="3.30.565.10:FF:000010">
    <property type="entry name" value="Sensor histidine kinase RcsC"/>
    <property type="match status" value="1"/>
</dbReference>
<dbReference type="Pfam" id="PF13185">
    <property type="entry name" value="GAF_2"/>
    <property type="match status" value="1"/>
</dbReference>
<dbReference type="EMBL" id="CP000747">
    <property type="protein sequence ID" value="ACG78490.1"/>
    <property type="molecule type" value="Genomic_DNA"/>
</dbReference>
<dbReference type="CDD" id="cd06225">
    <property type="entry name" value="HAMP"/>
    <property type="match status" value="10"/>
</dbReference>
<feature type="domain" description="Histidine kinase" evidence="11">
    <location>
        <begin position="1272"/>
        <end position="1505"/>
    </location>
</feature>
<dbReference type="Pfam" id="PF00672">
    <property type="entry name" value="HAMP"/>
    <property type="match status" value="8"/>
</dbReference>
<proteinExistence type="predicted"/>
<evidence type="ECO:0000256" key="5">
    <source>
        <dbReference type="ARBA" id="ARBA00022679"/>
    </source>
</evidence>
<dbReference type="SUPFAM" id="SSF55781">
    <property type="entry name" value="GAF domain-like"/>
    <property type="match status" value="1"/>
</dbReference>
<feature type="coiled-coil region" evidence="9">
    <location>
        <begin position="972"/>
        <end position="999"/>
    </location>
</feature>
<dbReference type="CDD" id="cd00082">
    <property type="entry name" value="HisKA"/>
    <property type="match status" value="1"/>
</dbReference>
<dbReference type="RefSeq" id="WP_012522632.1">
    <property type="nucleotide sequence ID" value="NC_011144.1"/>
</dbReference>
<evidence type="ECO:0000259" key="11">
    <source>
        <dbReference type="PROSITE" id="PS50109"/>
    </source>
</evidence>
<dbReference type="Gene3D" id="1.20.120.1530">
    <property type="match status" value="6"/>
</dbReference>
<feature type="domain" description="HAMP" evidence="13">
    <location>
        <begin position="670"/>
        <end position="722"/>
    </location>
</feature>
<feature type="domain" description="Response regulatory" evidence="12">
    <location>
        <begin position="1814"/>
        <end position="1931"/>
    </location>
</feature>
<dbReference type="GO" id="GO:0000155">
    <property type="term" value="F:phosphorelay sensor kinase activity"/>
    <property type="evidence" value="ECO:0007669"/>
    <property type="project" value="InterPro"/>
</dbReference>
<evidence type="ECO:0000256" key="4">
    <source>
        <dbReference type="ARBA" id="ARBA00022553"/>
    </source>
</evidence>
<protein>
    <recommendedName>
        <fullName evidence="3">histidine kinase</fullName>
        <ecNumber evidence="3">2.7.13.3</ecNumber>
    </recommendedName>
</protein>
<feature type="domain" description="HAMP" evidence="13">
    <location>
        <begin position="394"/>
        <end position="446"/>
    </location>
</feature>
<evidence type="ECO:0000256" key="8">
    <source>
        <dbReference type="PROSITE-ProRule" id="PRU00169"/>
    </source>
</evidence>
<dbReference type="OrthoDB" id="9810730at2"/>
<dbReference type="SUPFAM" id="SSF52172">
    <property type="entry name" value="CheY-like"/>
    <property type="match status" value="2"/>
</dbReference>
<dbReference type="EC" id="2.7.13.3" evidence="3"/>
<accession>B4RE57</accession>
<dbReference type="SMART" id="SM00387">
    <property type="entry name" value="HATPase_c"/>
    <property type="match status" value="1"/>
</dbReference>
<feature type="domain" description="HAMP" evidence="13">
    <location>
        <begin position="578"/>
        <end position="630"/>
    </location>
</feature>
<dbReference type="Gene3D" id="3.30.450.40">
    <property type="match status" value="1"/>
</dbReference>
<evidence type="ECO:0000256" key="3">
    <source>
        <dbReference type="ARBA" id="ARBA00012438"/>
    </source>
</evidence>
<dbReference type="PANTHER" id="PTHR45339">
    <property type="entry name" value="HYBRID SIGNAL TRANSDUCTION HISTIDINE KINASE J"/>
    <property type="match status" value="1"/>
</dbReference>
<dbReference type="PROSITE" id="PS50110">
    <property type="entry name" value="RESPONSE_REGULATORY"/>
    <property type="match status" value="2"/>
</dbReference>
<keyword evidence="5" id="KW-0808">Transferase</keyword>
<feature type="domain" description="HAMP" evidence="13">
    <location>
        <begin position="302"/>
        <end position="354"/>
    </location>
</feature>
<dbReference type="SMART" id="SM00388">
    <property type="entry name" value="HisKA"/>
    <property type="match status" value="1"/>
</dbReference>
<dbReference type="Gene3D" id="3.40.50.2300">
    <property type="match status" value="2"/>
</dbReference>
<dbReference type="Gene3D" id="3.30.565.10">
    <property type="entry name" value="Histidine kinase-like ATPase, C-terminal domain"/>
    <property type="match status" value="1"/>
</dbReference>
<dbReference type="eggNOG" id="COG3074">
    <property type="taxonomic scope" value="Bacteria"/>
</dbReference>
<keyword evidence="4 8" id="KW-0597">Phosphoprotein</keyword>
<evidence type="ECO:0000313" key="14">
    <source>
        <dbReference type="EMBL" id="ACG78490.1"/>
    </source>
</evidence>
<feature type="modified residue" description="4-aspartylphosphate" evidence="8">
    <location>
        <position position="1602"/>
    </location>
</feature>
<dbReference type="InterPro" id="IPR001789">
    <property type="entry name" value="Sig_transdc_resp-reg_receiver"/>
</dbReference>
<dbReference type="InterPro" id="IPR005467">
    <property type="entry name" value="His_kinase_dom"/>
</dbReference>
<dbReference type="PRINTS" id="PR00344">
    <property type="entry name" value="BCTRLSENSOR"/>
</dbReference>
<feature type="coiled-coil region" evidence="9">
    <location>
        <begin position="1175"/>
        <end position="1262"/>
    </location>
</feature>
<keyword evidence="9" id="KW-0175">Coiled coil</keyword>
<keyword evidence="15" id="KW-1185">Reference proteome</keyword>
<feature type="domain" description="HAMP" evidence="13">
    <location>
        <begin position="113"/>
        <end position="170"/>
    </location>
</feature>
<feature type="domain" description="HAMP" evidence="13">
    <location>
        <begin position="946"/>
        <end position="998"/>
    </location>
</feature>
<evidence type="ECO:0000256" key="10">
    <source>
        <dbReference type="SAM" id="MobiDB-lite"/>
    </source>
</evidence>
<evidence type="ECO:0000256" key="6">
    <source>
        <dbReference type="ARBA" id="ARBA00022777"/>
    </source>
</evidence>
<feature type="domain" description="HAMP" evidence="13">
    <location>
        <begin position="486"/>
        <end position="538"/>
    </location>
</feature>
<comment type="catalytic activity">
    <reaction evidence="1">
        <text>ATP + protein L-histidine = ADP + protein N-phospho-L-histidine.</text>
        <dbReference type="EC" id="2.7.13.3"/>
    </reaction>
</comment>
<dbReference type="PROSITE" id="PS50885">
    <property type="entry name" value="HAMP"/>
    <property type="match status" value="11"/>
</dbReference>
<dbReference type="InterPro" id="IPR036890">
    <property type="entry name" value="HATPase_C_sf"/>
</dbReference>
<dbReference type="KEGG" id="pzu:PHZ_c2079"/>
<dbReference type="SUPFAM" id="SSF55874">
    <property type="entry name" value="ATPase domain of HSP90 chaperone/DNA topoisomerase II/histidine kinase"/>
    <property type="match status" value="1"/>
</dbReference>
<dbReference type="InterPro" id="IPR003594">
    <property type="entry name" value="HATPase_dom"/>
</dbReference>
<sequence>MSANAAAKSAKPARSRAARDAETEVDTAQLLAALRAFRRGDFSVRMPRGLTGVAGELAEAFNDVVELNDRMTKEFERLGDTVGRQGKISHRAKLPGAQGSWAASVDAVNTLITDMIHPTAEMARVIGAVAKGDLSQTMDLENEERPLRGEFLRIGKVVNTMVGQLGSFASEVTRVAREVGTEGKLGGQAQVKGVAGTWKDLTDNVNLMAANLTGQVRNIAEVTTAVANGDLSKKITVDVKGEVLELKNTINTMVDQLNSFASEVTRVAREVGTEGKLGGQAQVKGVAGTWKDLTDNVNMMAANLTGQVRNIAEVTTAVARGDLSKKITVDVRGEILELKNTINTMVDQLNAFSSEVTRVAREVGTEGKLGGQARVEGVTGAWKDLTDNVNFMAANLTGQVRNIAEVTTAVANGDLSKKITVDVKGEILELKNTINTMVDQLNAFASEVTRVAREVGTEGRLGGQAQVKGVGGTWKDLTDNVNLMAANLTGQVRNIAEVTTAVAMGDLSKKITVDVRGEILELKNTINTMVDQLNAFASEVTRVAREVGTEGKLGGQAQVKGVAGTWKDLTDNVNFMAANLTGQVRNIAEVTTAVANGDLSKKITVDVKGEILELKNTINTMVDQLNAFASEVTRVAREVGTEGKLGGQAQVKGVGGTWKDLTDNVNLMAANLTGQVRNIAEVTTAVAMGDLSKKITVDVRGEILELKNTINTMVDQLNSFASEVTRVAREVGTEGKLGGQAQVKGVAGTWKDLTDNVNLMAANLTGQVRNIADVTTAVAKGDLSKKITVDVRGEILELKNTINTMVDQLNSFASEVTRVAREVGTEGKLGGQAQVPGVAGTWKDLTDNVNMMAANLTGQVRNIADVVTAVANGDLKRKLTLDAKGEIAALADTINGMIETLAIFADQVTNVAFEVGIEGKLGGQARVPGAAGLWRDLTDNVNGMAANLTTQVRAIAEVSTAVTKGDLTRSITVEASGEVEELKNNINEMIRNLREQTLKNTEQDWLKTNLARFTRMLQGERDLSTVSNLVLSELAPLINAQHAVFYVSDRDEEGQTVLNLAASYAFNNRKHLANQFKLRQGLIGQCAYEKSRILLSNVPKDYVQISSGLGEAPPAHIIVLPALFEGEVKAVIELATFGEFNETQMAFLDQLMESIGIVLNTIAANMRTEGLLKQSQLLTSELQAQQEELKKTNDRLEQQAASLRQSEELLRTKQEELQQTNAELQEKAHLLSIQNQQVEAKNREVEQAKLALEEKAEQLALTSKYKSEFLANMSHELRTPLNSLLILSKLLADNAQGNLSDKQVEFARNIHDAGADLLGLINDILDLSKIESGTVTLDIGEMAFAGLKDQVDRTFAQIAADKKLEFQVELDGALPRSMYTDDKRLQQIIKNLLSNAFKFTEKGHVKLKIARAHGGWSSTNDHLNTAGQVLAFSVEDTGIGIPEDKQRIIFEAFQQADGTTSRKYGGTGLGLSISREITRLLGGELKVESKPGKGSTFTLYLPLNFSPAQAPSAPRGAGLPTLSRPMMIPAGFSDEPSEAVADDRDSISAGDSVVLIVEDDPRFAAILLNLVHDSGFKGVVTGEGAAAPALARRFGPDAIMLDIGLPDMDGLALLDLLKRTPETRHIPVHVISADDQKGLGLSMGAFGFTHKPVEREVVVSTLQGVKSFVDKSDRRVALVGGDGEAAEALRQCFAEVEIVDDFAAVAGRPPADRPDAVVVESSALPATQLIDQLKQAEGRCTPVVVFAPVELEPEDDRRLRLAVFGGLVRMARTPDQLIDQASLLLHAPIDKLPPPAKAKLSQNRHDDAVLTGRKVLVIDDDIRNIFSLASALEEYGIDLSYAESGRAGLEALDAKSDVDVVLVDIMMPDMDGYETIREIRSRPALADLPVVAVTAKAMKGDRQKCIQAGASDYVSKPVDIDHLISVLRVSIQRADAMKLASDTVVSLMPQAS</sequence>
<dbReference type="GO" id="GO:0016020">
    <property type="term" value="C:membrane"/>
    <property type="evidence" value="ECO:0007669"/>
    <property type="project" value="UniProtKB-SubCell"/>
</dbReference>
<dbReference type="HOGENOM" id="CLU_000445_3_0_5"/>
<comment type="subcellular location">
    <subcellularLocation>
        <location evidence="2">Membrane</location>
    </subcellularLocation>
</comment>
<dbReference type="eggNOG" id="COG1511">
    <property type="taxonomic scope" value="Bacteria"/>
</dbReference>
<dbReference type="InterPro" id="IPR036097">
    <property type="entry name" value="HisK_dim/P_sf"/>
</dbReference>
<dbReference type="PROSITE" id="PS50109">
    <property type="entry name" value="HIS_KIN"/>
    <property type="match status" value="1"/>
</dbReference>
<dbReference type="InterPro" id="IPR011006">
    <property type="entry name" value="CheY-like_superfamily"/>
</dbReference>
<dbReference type="SMART" id="SM00448">
    <property type="entry name" value="REC"/>
    <property type="match status" value="2"/>
</dbReference>
<dbReference type="SUPFAM" id="SSF47384">
    <property type="entry name" value="Homodimeric domain of signal transducing histidine kinase"/>
    <property type="match status" value="1"/>
</dbReference>
<dbReference type="eggNOG" id="COG2205">
    <property type="taxonomic scope" value="Bacteria"/>
</dbReference>
<dbReference type="InterPro" id="IPR003660">
    <property type="entry name" value="HAMP_dom"/>
</dbReference>
<dbReference type="Pfam" id="PF02518">
    <property type="entry name" value="HATPase_c"/>
    <property type="match status" value="1"/>
</dbReference>
<dbReference type="InterPro" id="IPR029016">
    <property type="entry name" value="GAF-like_dom_sf"/>
</dbReference>
<evidence type="ECO:0000256" key="9">
    <source>
        <dbReference type="SAM" id="Coils"/>
    </source>
</evidence>
<dbReference type="eggNOG" id="COG0745">
    <property type="taxonomic scope" value="Bacteria"/>
</dbReference>
<dbReference type="Pfam" id="PF18947">
    <property type="entry name" value="HAMP_2"/>
    <property type="match status" value="2"/>
</dbReference>
<dbReference type="InterPro" id="IPR003661">
    <property type="entry name" value="HisK_dim/P_dom"/>
</dbReference>
<dbReference type="InterPro" id="IPR003018">
    <property type="entry name" value="GAF"/>
</dbReference>
<dbReference type="CDD" id="cd17546">
    <property type="entry name" value="REC_hyHK_CKI1_RcsC-like"/>
    <property type="match status" value="1"/>
</dbReference>
<feature type="region of interest" description="Disordered" evidence="10">
    <location>
        <begin position="1"/>
        <end position="22"/>
    </location>
</feature>
<keyword evidence="6 14" id="KW-0418">Kinase</keyword>
<organism evidence="14 15">
    <name type="scientific">Phenylobacterium zucineum (strain HLK1)</name>
    <dbReference type="NCBI Taxonomy" id="450851"/>
    <lineage>
        <taxon>Bacteria</taxon>
        <taxon>Pseudomonadati</taxon>
        <taxon>Pseudomonadota</taxon>
        <taxon>Alphaproteobacteria</taxon>
        <taxon>Caulobacterales</taxon>
        <taxon>Caulobacteraceae</taxon>
        <taxon>Phenylobacterium</taxon>
    </lineage>
</organism>
<dbReference type="SUPFAM" id="SSF58104">
    <property type="entry name" value="Methyl-accepting chemotaxis protein (MCP) signaling domain"/>
    <property type="match status" value="4"/>
</dbReference>
<dbReference type="PANTHER" id="PTHR45339:SF1">
    <property type="entry name" value="HYBRID SIGNAL TRANSDUCTION HISTIDINE KINASE J"/>
    <property type="match status" value="1"/>
</dbReference>
<dbReference type="Gene3D" id="1.10.8.500">
    <property type="entry name" value="HAMP domain in histidine kinase"/>
    <property type="match status" value="1"/>
</dbReference>
<gene>
    <name evidence="14" type="ordered locus">PHZ_c2079</name>
</gene>
<dbReference type="eggNOG" id="COG3437">
    <property type="taxonomic scope" value="Bacteria"/>
</dbReference>
<keyword evidence="7" id="KW-0902">Two-component regulatory system</keyword>
<dbReference type="Pfam" id="PF00072">
    <property type="entry name" value="Response_reg"/>
    <property type="match status" value="2"/>
</dbReference>
<dbReference type="SMART" id="SM00304">
    <property type="entry name" value="HAMP"/>
    <property type="match status" value="11"/>
</dbReference>
<evidence type="ECO:0000259" key="13">
    <source>
        <dbReference type="PROSITE" id="PS50885"/>
    </source>
</evidence>
<dbReference type="FunFam" id="1.20.120.1530:FF:000002">
    <property type="entry name" value="Two-component osmosensing histidine kinase"/>
    <property type="match status" value="5"/>
</dbReference>
<evidence type="ECO:0000256" key="2">
    <source>
        <dbReference type="ARBA" id="ARBA00004370"/>
    </source>
</evidence>
<dbReference type="Proteomes" id="UP000001868">
    <property type="component" value="Chromosome"/>
</dbReference>
<dbReference type="FunFam" id="1.20.120.1530:FF:000001">
    <property type="entry name" value="Two-component osmosensing histidine kinase"/>
    <property type="match status" value="1"/>
</dbReference>
<dbReference type="InterPro" id="IPR004358">
    <property type="entry name" value="Sig_transdc_His_kin-like_C"/>
</dbReference>
<feature type="compositionally biased region" description="Low complexity" evidence="10">
    <location>
        <begin position="1"/>
        <end position="10"/>
    </location>
</feature>
<evidence type="ECO:0000259" key="12">
    <source>
        <dbReference type="PROSITE" id="PS50110"/>
    </source>
</evidence>
<evidence type="ECO:0000256" key="1">
    <source>
        <dbReference type="ARBA" id="ARBA00000085"/>
    </source>
</evidence>
<feature type="domain" description="HAMP" evidence="13">
    <location>
        <begin position="29"/>
        <end position="73"/>
    </location>
</feature>